<dbReference type="EMBL" id="BARS01014901">
    <property type="protein sequence ID" value="GAF97936.1"/>
    <property type="molecule type" value="Genomic_DNA"/>
</dbReference>
<comment type="caution">
    <text evidence="1">The sequence shown here is derived from an EMBL/GenBank/DDBJ whole genome shotgun (WGS) entry which is preliminary data.</text>
</comment>
<feature type="non-terminal residue" evidence="1">
    <location>
        <position position="48"/>
    </location>
</feature>
<protein>
    <submittedName>
        <fullName evidence="1">Uncharacterized protein</fullName>
    </submittedName>
</protein>
<name>X0UF53_9ZZZZ</name>
<organism evidence="1">
    <name type="scientific">marine sediment metagenome</name>
    <dbReference type="NCBI Taxonomy" id="412755"/>
    <lineage>
        <taxon>unclassified sequences</taxon>
        <taxon>metagenomes</taxon>
        <taxon>ecological metagenomes</taxon>
    </lineage>
</organism>
<reference evidence="1" key="1">
    <citation type="journal article" date="2014" name="Front. Microbiol.">
        <title>High frequency of phylogenetically diverse reductive dehalogenase-homologous genes in deep subseafloor sedimentary metagenomes.</title>
        <authorList>
            <person name="Kawai M."/>
            <person name="Futagami T."/>
            <person name="Toyoda A."/>
            <person name="Takaki Y."/>
            <person name="Nishi S."/>
            <person name="Hori S."/>
            <person name="Arai W."/>
            <person name="Tsubouchi T."/>
            <person name="Morono Y."/>
            <person name="Uchiyama I."/>
            <person name="Ito T."/>
            <person name="Fujiyama A."/>
            <person name="Inagaki F."/>
            <person name="Takami H."/>
        </authorList>
    </citation>
    <scope>NUCLEOTIDE SEQUENCE</scope>
    <source>
        <strain evidence="1">Expedition CK06-06</strain>
    </source>
</reference>
<dbReference type="AlphaFoldDB" id="X0UF53"/>
<proteinExistence type="predicted"/>
<accession>X0UF53</accession>
<sequence length="48" mass="5700">MYKTVYKITLTKASYYYIFASMELKYAKNLKKDSKGNYKSADIYLRAN</sequence>
<evidence type="ECO:0000313" key="1">
    <source>
        <dbReference type="EMBL" id="GAF97936.1"/>
    </source>
</evidence>
<gene>
    <name evidence="1" type="ORF">S01H1_24751</name>
</gene>